<dbReference type="EMBL" id="WAGD01000077">
    <property type="protein sequence ID" value="KAB0872755.1"/>
    <property type="molecule type" value="Genomic_DNA"/>
</dbReference>
<evidence type="ECO:0000313" key="2">
    <source>
        <dbReference type="EMBL" id="PUX09972.1"/>
    </source>
</evidence>
<dbReference type="Proteomes" id="UP000244378">
    <property type="component" value="Unassembled WGS sequence"/>
</dbReference>
<dbReference type="Proteomes" id="UP000469927">
    <property type="component" value="Unassembled WGS sequence"/>
</dbReference>
<protein>
    <submittedName>
        <fullName evidence="2">DUF1795 domain-containing protein</fullName>
    </submittedName>
</protein>
<keyword evidence="4" id="KW-1185">Reference proteome</keyword>
<comment type="caution">
    <text evidence="2">The sequence shown here is derived from an EMBL/GenBank/DDBJ whole genome shotgun (WGS) entry which is preliminary data.</text>
</comment>
<dbReference type="AlphaFoldDB" id="A0A2T7AM09"/>
<dbReference type="RefSeq" id="WP_038866112.1">
    <property type="nucleotide sequence ID" value="NZ_JADKNN010000011.1"/>
</dbReference>
<name>A0A2T7AM09_9ENTR</name>
<reference evidence="1 4" key="2">
    <citation type="submission" date="2019-08" db="EMBL/GenBank/DDBJ databases">
        <title>Prevalence, distribution, and phylogeny of type two toxin-antitoxin genes possessed by Cronobacter species where C. sakazakii homologs follow sequence type lineages.</title>
        <authorList>
            <person name="Finkelstein S."/>
            <person name="Negrete F."/>
            <person name="Jang H."/>
            <person name="Gopinath G.R."/>
            <person name="Tall B.D."/>
        </authorList>
    </citation>
    <scope>NUCLEOTIDE SEQUENCE [LARGE SCALE GENOMIC DNA]</scope>
    <source>
        <strain evidence="1 4">MOD1_GK1257</strain>
    </source>
</reference>
<organism evidence="2 3">
    <name type="scientific">Cronobacter muytjensii</name>
    <dbReference type="NCBI Taxonomy" id="413501"/>
    <lineage>
        <taxon>Bacteria</taxon>
        <taxon>Pseudomonadati</taxon>
        <taxon>Pseudomonadota</taxon>
        <taxon>Gammaproteobacteria</taxon>
        <taxon>Enterobacterales</taxon>
        <taxon>Enterobacteriaceae</taxon>
        <taxon>Cronobacter</taxon>
    </lineage>
</organism>
<dbReference type="Pfam" id="PF08786">
    <property type="entry name" value="DcrB"/>
    <property type="match status" value="1"/>
</dbReference>
<dbReference type="InterPro" id="IPR014894">
    <property type="entry name" value="DcrB/EagT6"/>
</dbReference>
<evidence type="ECO:0000313" key="3">
    <source>
        <dbReference type="Proteomes" id="UP000244378"/>
    </source>
</evidence>
<sequence>MNLFPVSDSNVSELTFVVSRASANADDKVHAVAARIVREMETSLPEFRLISTEMTLIDGEPAVDMFWQYLEDNATVYQRQTVILLNDPPEGKKMVCYSGTCVGEFLESHHQQYQEILQSIKFHRQQASRVQTAER</sequence>
<gene>
    <name evidence="2" type="ORF">AUN14_18515</name>
    <name evidence="1" type="ORF">FZI19_19880</name>
</gene>
<proteinExistence type="predicted"/>
<dbReference type="EMBL" id="MSAE01000042">
    <property type="protein sequence ID" value="PUX09972.1"/>
    <property type="molecule type" value="Genomic_DNA"/>
</dbReference>
<dbReference type="GeneID" id="92214902"/>
<dbReference type="OrthoDB" id="6488729at2"/>
<dbReference type="InterPro" id="IPR016123">
    <property type="entry name" value="Mog1/PsbP_a/b/a-sand"/>
</dbReference>
<dbReference type="SUPFAM" id="SSF55724">
    <property type="entry name" value="Mog1p/PsbP-like"/>
    <property type="match status" value="1"/>
</dbReference>
<accession>A0A2T7AM09</accession>
<evidence type="ECO:0000313" key="1">
    <source>
        <dbReference type="EMBL" id="KAB0872755.1"/>
    </source>
</evidence>
<evidence type="ECO:0000313" key="4">
    <source>
        <dbReference type="Proteomes" id="UP000469927"/>
    </source>
</evidence>
<reference evidence="2 3" key="1">
    <citation type="submission" date="2016-12" db="EMBL/GenBank/DDBJ databases">
        <title>Analysis of the Molecular Diversity Among Cronobacter Species Isolated from Filth Flies Using a Pan Genomic DNA Microarray.</title>
        <authorList>
            <person name="Pava-Ripoll M."/>
            <person name="Tall B."/>
            <person name="Farber J."/>
            <person name="Fanning S."/>
            <person name="Lehner A."/>
            <person name="Stephan R."/>
            <person name="Pagotto F."/>
            <person name="Iverson C."/>
            <person name="Ziobro G."/>
            <person name="Miller A."/>
            <person name="Pearson R."/>
            <person name="Yan Q."/>
            <person name="Kim M."/>
            <person name="Jeong S."/>
            <person name="Park J."/>
            <person name="Jun S."/>
            <person name="Choi H."/>
            <person name="Chung T."/>
            <person name="Yoo Y."/>
            <person name="Park E."/>
            <person name="Hwang S."/>
            <person name="Lee B."/>
            <person name="Sathyamoorthy V."/>
            <person name="Carter L."/>
            <person name="Mammel M."/>
            <person name="Jackson S."/>
            <person name="Kothary M."/>
            <person name="Patel I."/>
            <person name="Grim C."/>
            <person name="Gopinath G."/>
            <person name="Gangiredla J."/>
            <person name="Chase H."/>
        </authorList>
    </citation>
    <scope>NUCLEOTIDE SEQUENCE [LARGE SCALE GENOMIC DNA]</scope>
    <source>
        <strain evidence="2 3">MOD1-Md1s</strain>
    </source>
</reference>
<dbReference type="Gene3D" id="3.40.1000.10">
    <property type="entry name" value="Mog1/PsbP, alpha/beta/alpha sandwich"/>
    <property type="match status" value="1"/>
</dbReference>